<keyword evidence="8" id="KW-1185">Reference proteome</keyword>
<dbReference type="GO" id="GO:0003676">
    <property type="term" value="F:nucleic acid binding"/>
    <property type="evidence" value="ECO:0007669"/>
    <property type="project" value="InterPro"/>
</dbReference>
<sequence length="510" mass="54350">MPYVSSALARSLAHSLYRADYTVAALTETFGTAALSALQQGDAAPIRRSLHAVATPMAIVTRLFWLGDLCARPEVENALQSVALGELEASGIVETEGNAVRALIAIRPYAYQDAHGAGEWWIASDLDEVAGVAPLRSDHVLGVGGAGRTLASLLPPLHVKHSLDMGCGCGILSLHLRRFSDEVTATDISERAVWFTNLTADLNGVDCINTRVGSLFDPVAGERFGIVASNPPFVVTPRVEGVPTYEYRDGGATGDALMANVLSGLHAVLDDGGVAVLLGNWEERIDTSGLDRVQTWTGNLDTWIIERENIDPVGYARLWARDGGSRPGTDDYDSLVAAWLDDFDSREVSGIGMGWIVARRPLGGKTLARSERLAHHMPTDMPGVHVLDAIRAHDELSETNDDALESTYLFVSADVTEARHHMPGSESPSVIELRQGGSFGRSVEVDPALAGFVGACDGDLTVGAIIGALAQILEVDRSALTADLLPRVRELIFTGFLSLPRAAGSAATDR</sequence>
<organism evidence="7 8">
    <name type="scientific">Microbacterium halimionae</name>
    <dbReference type="NCBI Taxonomy" id="1526413"/>
    <lineage>
        <taxon>Bacteria</taxon>
        <taxon>Bacillati</taxon>
        <taxon>Actinomycetota</taxon>
        <taxon>Actinomycetes</taxon>
        <taxon>Micrococcales</taxon>
        <taxon>Microbacteriaceae</taxon>
        <taxon>Microbacterium</taxon>
    </lineage>
</organism>
<feature type="domain" description="DUF7059" evidence="6">
    <location>
        <begin position="18"/>
        <end position="102"/>
    </location>
</feature>
<dbReference type="AlphaFoldDB" id="A0A7W3JQB1"/>
<dbReference type="GO" id="GO:0008757">
    <property type="term" value="F:S-adenosylmethionine-dependent methyltransferase activity"/>
    <property type="evidence" value="ECO:0007669"/>
    <property type="project" value="TreeGrafter"/>
</dbReference>
<reference evidence="7 8" key="1">
    <citation type="submission" date="2020-07" db="EMBL/GenBank/DDBJ databases">
        <title>Sequencing the genomes of 1000 actinobacteria strains.</title>
        <authorList>
            <person name="Klenk H.-P."/>
        </authorList>
    </citation>
    <scope>NUCLEOTIDE SEQUENCE [LARGE SCALE GENOMIC DNA]</scope>
    <source>
        <strain evidence="7 8">DSM 27576</strain>
    </source>
</reference>
<dbReference type="Gene3D" id="3.40.50.150">
    <property type="entry name" value="Vaccinia Virus protein VP39"/>
    <property type="match status" value="1"/>
</dbReference>
<proteinExistence type="inferred from homology"/>
<dbReference type="InterPro" id="IPR055487">
    <property type="entry name" value="DUF7059"/>
</dbReference>
<keyword evidence="4" id="KW-0949">S-adenosyl-L-methionine</keyword>
<evidence type="ECO:0000256" key="2">
    <source>
        <dbReference type="ARBA" id="ARBA00022603"/>
    </source>
</evidence>
<dbReference type="InterPro" id="IPR052190">
    <property type="entry name" value="Euk-Arch_PrmC-MTase"/>
</dbReference>
<feature type="domain" description="Methyltransferase small" evidence="5">
    <location>
        <begin position="147"/>
        <end position="235"/>
    </location>
</feature>
<dbReference type="GO" id="GO:0035657">
    <property type="term" value="C:eRF1 methyltransferase complex"/>
    <property type="evidence" value="ECO:0007669"/>
    <property type="project" value="TreeGrafter"/>
</dbReference>
<keyword evidence="3" id="KW-0808">Transferase</keyword>
<evidence type="ECO:0000313" key="8">
    <source>
        <dbReference type="Proteomes" id="UP000526083"/>
    </source>
</evidence>
<gene>
    <name evidence="7" type="ORF">FHX48_002148</name>
</gene>
<protein>
    <submittedName>
        <fullName evidence="7">Methylase of polypeptide subunit release factors</fullName>
    </submittedName>
</protein>
<dbReference type="PANTHER" id="PTHR45875:SF1">
    <property type="entry name" value="METHYLTRANSFERASE N6AMT1"/>
    <property type="match status" value="1"/>
</dbReference>
<dbReference type="RefSeq" id="WP_167045175.1">
    <property type="nucleotide sequence ID" value="NZ_JAAOZB010000001.1"/>
</dbReference>
<dbReference type="InterPro" id="IPR002052">
    <property type="entry name" value="DNA_methylase_N6_adenine_CS"/>
</dbReference>
<dbReference type="Pfam" id="PF05175">
    <property type="entry name" value="MTS"/>
    <property type="match status" value="1"/>
</dbReference>
<comment type="caution">
    <text evidence="7">The sequence shown here is derived from an EMBL/GenBank/DDBJ whole genome shotgun (WGS) entry which is preliminary data.</text>
</comment>
<dbReference type="SUPFAM" id="SSF53335">
    <property type="entry name" value="S-adenosyl-L-methionine-dependent methyltransferases"/>
    <property type="match status" value="1"/>
</dbReference>
<evidence type="ECO:0000313" key="7">
    <source>
        <dbReference type="EMBL" id="MBA8817054.1"/>
    </source>
</evidence>
<evidence type="ECO:0000259" key="6">
    <source>
        <dbReference type="Pfam" id="PF23186"/>
    </source>
</evidence>
<evidence type="ECO:0000256" key="3">
    <source>
        <dbReference type="ARBA" id="ARBA00022679"/>
    </source>
</evidence>
<keyword evidence="2 7" id="KW-0489">Methyltransferase</keyword>
<dbReference type="CDD" id="cd02440">
    <property type="entry name" value="AdoMet_MTases"/>
    <property type="match status" value="1"/>
</dbReference>
<dbReference type="PANTHER" id="PTHR45875">
    <property type="entry name" value="METHYLTRANSFERASE N6AMT1"/>
    <property type="match status" value="1"/>
</dbReference>
<evidence type="ECO:0000256" key="4">
    <source>
        <dbReference type="ARBA" id="ARBA00022691"/>
    </source>
</evidence>
<evidence type="ECO:0000259" key="5">
    <source>
        <dbReference type="Pfam" id="PF05175"/>
    </source>
</evidence>
<evidence type="ECO:0000256" key="1">
    <source>
        <dbReference type="ARBA" id="ARBA00006149"/>
    </source>
</evidence>
<dbReference type="Proteomes" id="UP000526083">
    <property type="component" value="Unassembled WGS sequence"/>
</dbReference>
<dbReference type="GO" id="GO:0008276">
    <property type="term" value="F:protein methyltransferase activity"/>
    <property type="evidence" value="ECO:0007669"/>
    <property type="project" value="TreeGrafter"/>
</dbReference>
<dbReference type="GO" id="GO:0032259">
    <property type="term" value="P:methylation"/>
    <property type="evidence" value="ECO:0007669"/>
    <property type="project" value="UniProtKB-KW"/>
</dbReference>
<name>A0A7W3JQB1_9MICO</name>
<dbReference type="EMBL" id="JACGWY010000004">
    <property type="protein sequence ID" value="MBA8817054.1"/>
    <property type="molecule type" value="Genomic_DNA"/>
</dbReference>
<dbReference type="GO" id="GO:0008170">
    <property type="term" value="F:N-methyltransferase activity"/>
    <property type="evidence" value="ECO:0007669"/>
    <property type="project" value="UniProtKB-ARBA"/>
</dbReference>
<dbReference type="Pfam" id="PF23186">
    <property type="entry name" value="DUF7059"/>
    <property type="match status" value="1"/>
</dbReference>
<dbReference type="InterPro" id="IPR029063">
    <property type="entry name" value="SAM-dependent_MTases_sf"/>
</dbReference>
<dbReference type="PROSITE" id="PS00092">
    <property type="entry name" value="N6_MTASE"/>
    <property type="match status" value="1"/>
</dbReference>
<dbReference type="InterPro" id="IPR007848">
    <property type="entry name" value="Small_mtfrase_dom"/>
</dbReference>
<accession>A0A7W3JQB1</accession>
<comment type="similarity">
    <text evidence="1">Belongs to the eukaryotic/archaeal PrmC-related family.</text>
</comment>